<dbReference type="PANTHER" id="PTHR28532">
    <property type="entry name" value="GEO13458P1"/>
    <property type="match status" value="1"/>
</dbReference>
<comment type="caution">
    <text evidence="2">The sequence shown here is derived from an EMBL/GenBank/DDBJ whole genome shotgun (WGS) entry which is preliminary data.</text>
</comment>
<evidence type="ECO:0000256" key="1">
    <source>
        <dbReference type="SAM" id="MobiDB-lite"/>
    </source>
</evidence>
<gene>
    <name evidence="2" type="ORF">F7725_026991</name>
</gene>
<dbReference type="Proteomes" id="UP000518266">
    <property type="component" value="Unassembled WGS sequence"/>
</dbReference>
<reference evidence="2 3" key="1">
    <citation type="submission" date="2020-03" db="EMBL/GenBank/DDBJ databases">
        <title>Dissostichus mawsoni Genome sequencing and assembly.</title>
        <authorList>
            <person name="Park H."/>
        </authorList>
    </citation>
    <scope>NUCLEOTIDE SEQUENCE [LARGE SCALE GENOMIC DNA]</scope>
    <source>
        <strain evidence="2">DM0001</strain>
        <tissue evidence="2">Muscle</tissue>
    </source>
</reference>
<dbReference type="PANTHER" id="PTHR28532:SF1">
    <property type="entry name" value="ORAL CANCER OVEREXPRESSED 1"/>
    <property type="match status" value="1"/>
</dbReference>
<feature type="compositionally biased region" description="Basic and acidic residues" evidence="1">
    <location>
        <begin position="51"/>
        <end position="65"/>
    </location>
</feature>
<evidence type="ECO:0000313" key="3">
    <source>
        <dbReference type="Proteomes" id="UP000518266"/>
    </source>
</evidence>
<dbReference type="EMBL" id="JAAKFY010000027">
    <property type="protein sequence ID" value="KAF3833326.1"/>
    <property type="molecule type" value="Genomic_DNA"/>
</dbReference>
<dbReference type="AlphaFoldDB" id="A0A7J5X8K9"/>
<name>A0A7J5X8K9_DISMA</name>
<evidence type="ECO:0000313" key="2">
    <source>
        <dbReference type="EMBL" id="KAF3833326.1"/>
    </source>
</evidence>
<evidence type="ECO:0008006" key="4">
    <source>
        <dbReference type="Google" id="ProtNLM"/>
    </source>
</evidence>
<proteinExistence type="predicted"/>
<accession>A0A7J5X8K9</accession>
<protein>
    <recommendedName>
        <fullName evidence="4">Essential protein Yae1 N-terminal domain-containing protein</fullName>
    </recommendedName>
</protein>
<organism evidence="2 3">
    <name type="scientific">Dissostichus mawsoni</name>
    <name type="common">Antarctic cod</name>
    <dbReference type="NCBI Taxonomy" id="36200"/>
    <lineage>
        <taxon>Eukaryota</taxon>
        <taxon>Metazoa</taxon>
        <taxon>Chordata</taxon>
        <taxon>Craniata</taxon>
        <taxon>Vertebrata</taxon>
        <taxon>Euteleostomi</taxon>
        <taxon>Actinopterygii</taxon>
        <taxon>Neopterygii</taxon>
        <taxon>Teleostei</taxon>
        <taxon>Neoteleostei</taxon>
        <taxon>Acanthomorphata</taxon>
        <taxon>Eupercaria</taxon>
        <taxon>Perciformes</taxon>
        <taxon>Notothenioidei</taxon>
        <taxon>Nototheniidae</taxon>
        <taxon>Dissostichus</taxon>
    </lineage>
</organism>
<sequence length="161" mass="17705">MAQSCQLFVSTILHRKRVRSLEMAGGSGSEDLFDNILLADERFRGEGFQEGFERGSRRGLQDGRRHGASHGAKLSTERMKALEALLGLIQNSPHDDPQSAKLQENMEKVRAKFRQVHSIGGGAEPPLVLAEWGGTTAVGLQWTLEALCEAAIFERSVCLPF</sequence>
<feature type="region of interest" description="Disordered" evidence="1">
    <location>
        <begin position="51"/>
        <end position="73"/>
    </location>
</feature>
<keyword evidence="3" id="KW-1185">Reference proteome</keyword>
<dbReference type="InterPro" id="IPR052436">
    <property type="entry name" value="LTO1_adapter"/>
</dbReference>
<dbReference type="OrthoDB" id="48036at2759"/>